<protein>
    <submittedName>
        <fullName evidence="2">Uncharacterized protein</fullName>
    </submittedName>
</protein>
<accession>A0A397TV75</accession>
<name>A0A397TV75_9GLOM</name>
<dbReference type="EMBL" id="QKWP01004636">
    <property type="protein sequence ID" value="RIB00269.1"/>
    <property type="molecule type" value="Genomic_DNA"/>
</dbReference>
<keyword evidence="3" id="KW-1185">Reference proteome</keyword>
<dbReference type="Proteomes" id="UP000266673">
    <property type="component" value="Unassembled WGS sequence"/>
</dbReference>
<dbReference type="OrthoDB" id="2433477at2759"/>
<evidence type="ECO:0000313" key="2">
    <source>
        <dbReference type="EMBL" id="RIB00269.1"/>
    </source>
</evidence>
<feature type="region of interest" description="Disordered" evidence="1">
    <location>
        <begin position="303"/>
        <end position="345"/>
    </location>
</feature>
<sequence>MPCYADTIVRIKYVRRTERQDIKSLVVWALGTYPVECDDCEIEIVLFLPLESQERDLETQAIFERDSFYSVGGKVIPGYYEGNVRPKMTVAVSTGVVILNKAINSNKYTLKISLIGIPQELPRIVGTDSNAVVNVLVNDYAGREYNFTVKVVFPHLNSRFAYLMNAIRPEDSLVFVVGQMEVICNEFYIYSKDINYINVHFPFKQKVSDNNNNLEVSNTARSKLLSVHQNITKNSEESSNVETSCSTGSSEFIDNLHYDTSKHTRVESVDESTDFLDSVDSDNLNLDIICTADNVLDDEIEEPVKKKQCKRSVQDKKGKKIADRPLRSALRSHNPATDINCEKKK</sequence>
<proteinExistence type="predicted"/>
<evidence type="ECO:0000313" key="3">
    <source>
        <dbReference type="Proteomes" id="UP000266673"/>
    </source>
</evidence>
<gene>
    <name evidence="2" type="ORF">C2G38_2256784</name>
</gene>
<evidence type="ECO:0000256" key="1">
    <source>
        <dbReference type="SAM" id="MobiDB-lite"/>
    </source>
</evidence>
<comment type="caution">
    <text evidence="2">The sequence shown here is derived from an EMBL/GenBank/DDBJ whole genome shotgun (WGS) entry which is preliminary data.</text>
</comment>
<organism evidence="2 3">
    <name type="scientific">Gigaspora rosea</name>
    <dbReference type="NCBI Taxonomy" id="44941"/>
    <lineage>
        <taxon>Eukaryota</taxon>
        <taxon>Fungi</taxon>
        <taxon>Fungi incertae sedis</taxon>
        <taxon>Mucoromycota</taxon>
        <taxon>Glomeromycotina</taxon>
        <taxon>Glomeromycetes</taxon>
        <taxon>Diversisporales</taxon>
        <taxon>Gigasporaceae</taxon>
        <taxon>Gigaspora</taxon>
    </lineage>
</organism>
<feature type="compositionally biased region" description="Basic and acidic residues" evidence="1">
    <location>
        <begin position="312"/>
        <end position="326"/>
    </location>
</feature>
<reference evidence="2 3" key="1">
    <citation type="submission" date="2018-06" db="EMBL/GenBank/DDBJ databases">
        <title>Comparative genomics reveals the genomic features of Rhizophagus irregularis, R. cerebriforme, R. diaphanum and Gigaspora rosea, and their symbiotic lifestyle signature.</title>
        <authorList>
            <person name="Morin E."/>
            <person name="San Clemente H."/>
            <person name="Chen E.C.H."/>
            <person name="De La Providencia I."/>
            <person name="Hainaut M."/>
            <person name="Kuo A."/>
            <person name="Kohler A."/>
            <person name="Murat C."/>
            <person name="Tang N."/>
            <person name="Roy S."/>
            <person name="Loubradou J."/>
            <person name="Henrissat B."/>
            <person name="Grigoriev I.V."/>
            <person name="Corradi N."/>
            <person name="Roux C."/>
            <person name="Martin F.M."/>
        </authorList>
    </citation>
    <scope>NUCLEOTIDE SEQUENCE [LARGE SCALE GENOMIC DNA]</scope>
    <source>
        <strain evidence="2 3">DAOM 194757</strain>
    </source>
</reference>
<dbReference type="AlphaFoldDB" id="A0A397TV75"/>